<dbReference type="SUPFAM" id="SSF52317">
    <property type="entry name" value="Class I glutamine amidotransferase-like"/>
    <property type="match status" value="1"/>
</dbReference>
<keyword evidence="1" id="KW-0805">Transcription regulation</keyword>
<name>A0A1D7W808_BREAU</name>
<evidence type="ECO:0000313" key="7">
    <source>
        <dbReference type="EMBL" id="AZT98542.1"/>
    </source>
</evidence>
<dbReference type="GO" id="GO:0043565">
    <property type="term" value="F:sequence-specific DNA binding"/>
    <property type="evidence" value="ECO:0007669"/>
    <property type="project" value="InterPro"/>
</dbReference>
<dbReference type="InterPro" id="IPR052158">
    <property type="entry name" value="INH-QAR"/>
</dbReference>
<evidence type="ECO:0000313" key="13">
    <source>
        <dbReference type="EMBL" id="SMX89135.1"/>
    </source>
</evidence>
<dbReference type="OrthoDB" id="3194870at2"/>
<evidence type="ECO:0000313" key="11">
    <source>
        <dbReference type="EMBL" id="PCC51520.1"/>
    </source>
</evidence>
<evidence type="ECO:0000313" key="15">
    <source>
        <dbReference type="Proteomes" id="UP000094793"/>
    </source>
</evidence>
<dbReference type="AlphaFoldDB" id="A0A1D7W808"/>
<feature type="domain" description="HTH araC/xylS-type" evidence="4">
    <location>
        <begin position="244"/>
        <end position="342"/>
    </location>
</feature>
<keyword evidence="3" id="KW-0804">Transcription</keyword>
<dbReference type="Proteomes" id="UP000282731">
    <property type="component" value="Chromosome"/>
</dbReference>
<dbReference type="EMBL" id="NRGQ01000025">
    <property type="protein sequence ID" value="PCC41958.1"/>
    <property type="molecule type" value="Genomic_DNA"/>
</dbReference>
<dbReference type="EMBL" id="RHFF01000015">
    <property type="protein sequence ID" value="TGD37610.1"/>
    <property type="molecule type" value="Genomic_DNA"/>
</dbReference>
<dbReference type="InterPro" id="IPR018062">
    <property type="entry name" value="HTH_AraC-typ_CS"/>
</dbReference>
<evidence type="ECO:0000259" key="4">
    <source>
        <dbReference type="PROSITE" id="PS01124"/>
    </source>
</evidence>
<dbReference type="KEGG" id="blin:BLSMQ_3395"/>
<reference evidence="22 23" key="6">
    <citation type="submission" date="2017-12" db="EMBL/GenBank/DDBJ databases">
        <authorList>
            <person name="Levesque S."/>
        </authorList>
    </citation>
    <scope>NUCLEOTIDE SEQUENCE [LARGE SCALE GENOMIC DNA]</scope>
    <source>
        <strain evidence="6 23">SMQ-1417</strain>
        <strain evidence="7 22">SMQ-1420</strain>
    </source>
</reference>
<reference evidence="20" key="4">
    <citation type="submission" date="2017-03" db="EMBL/GenBank/DDBJ databases">
        <authorList>
            <person name="Monnet C."/>
        </authorList>
    </citation>
    <scope>NUCLEOTIDE SEQUENCE [LARGE SCALE GENOMIC DNA]</scope>
    <source>
        <strain evidence="20">CNRZ 920</strain>
    </source>
</reference>
<evidence type="ECO:0000256" key="1">
    <source>
        <dbReference type="ARBA" id="ARBA00023015"/>
    </source>
</evidence>
<dbReference type="PATRIC" id="fig|1703.10.peg.3506"/>
<dbReference type="InterPro" id="IPR009057">
    <property type="entry name" value="Homeodomain-like_sf"/>
</dbReference>
<evidence type="ECO:0000256" key="2">
    <source>
        <dbReference type="ARBA" id="ARBA00023125"/>
    </source>
</evidence>
<dbReference type="SUPFAM" id="SSF46689">
    <property type="entry name" value="Homeodomain-like"/>
    <property type="match status" value="2"/>
</dbReference>
<dbReference type="EMBL" id="CP025330">
    <property type="protein sequence ID" value="AZT94809.1"/>
    <property type="molecule type" value="Genomic_DNA"/>
</dbReference>
<dbReference type="InterPro" id="IPR018060">
    <property type="entry name" value="HTH_AraC"/>
</dbReference>
<protein>
    <submittedName>
        <fullName evidence="6">AraC family transcriptional regulator</fullName>
    </submittedName>
    <submittedName>
        <fullName evidence="14">Helix-turn-helix domain-containing protein</fullName>
    </submittedName>
    <submittedName>
        <fullName evidence="5 12">Transcriptional regulator, AraC family</fullName>
    </submittedName>
</protein>
<dbReference type="InterPro" id="IPR002818">
    <property type="entry name" value="DJ-1/PfpI"/>
</dbReference>
<dbReference type="Proteomes" id="UP000217720">
    <property type="component" value="Unassembled WGS sequence"/>
</dbReference>
<dbReference type="RefSeq" id="WP_009882528.1">
    <property type="nucleotide sequence ID" value="NZ_AAGP01000008.1"/>
</dbReference>
<accession>A0A2A3YRP0</accession>
<dbReference type="Proteomes" id="UP000234300">
    <property type="component" value="Unassembled WGS sequence"/>
</dbReference>
<dbReference type="Proteomes" id="UP000218620">
    <property type="component" value="Unassembled WGS sequence"/>
</dbReference>
<evidence type="ECO:0000313" key="23">
    <source>
        <dbReference type="Proteomes" id="UP000283000"/>
    </source>
</evidence>
<dbReference type="CDD" id="cd03137">
    <property type="entry name" value="GATase1_AraC_1"/>
    <property type="match status" value="1"/>
</dbReference>
<dbReference type="Proteomes" id="UP000283000">
    <property type="component" value="Chromosome"/>
</dbReference>
<evidence type="ECO:0000313" key="10">
    <source>
        <dbReference type="EMBL" id="PCC47013.1"/>
    </source>
</evidence>
<dbReference type="eggNOG" id="COG4977">
    <property type="taxonomic scope" value="Bacteria"/>
</dbReference>
<evidence type="ECO:0000313" key="21">
    <source>
        <dbReference type="Proteomes" id="UP000234300"/>
    </source>
</evidence>
<evidence type="ECO:0000313" key="6">
    <source>
        <dbReference type="EMBL" id="AZT94809.1"/>
    </source>
</evidence>
<reference evidence="15" key="2">
    <citation type="submission" date="2016-09" db="EMBL/GenBank/DDBJ databases">
        <title>Complete Genome Sequence of Brevibacterium linens SMQ-1335.</title>
        <authorList>
            <person name="de Melo A.G."/>
            <person name="Labrie S.J."/>
            <person name="Dumaresq J."/>
            <person name="Roberts R.J."/>
            <person name="Tremblay D.M."/>
            <person name="Moineau S."/>
        </authorList>
    </citation>
    <scope>NUCLEOTIDE SEQUENCE [LARGE SCALE GENOMIC DNA]</scope>
    <source>
        <strain evidence="15">SMQ-1335</strain>
    </source>
</reference>
<reference evidence="5" key="1">
    <citation type="submission" date="2016-09" db="EMBL/GenBank/DDBJ databases">
        <title>Complete Genome Sequence of Brevibacterium aurantiacum SMQ-1335.</title>
        <authorList>
            <person name="de Melo A.G."/>
            <person name="Labrie S.J."/>
            <person name="Dumaresq J."/>
            <person name="Roberts R.J."/>
            <person name="Tremblay D.M."/>
            <person name="Moineau S."/>
        </authorList>
    </citation>
    <scope>NUCLEOTIDE SEQUENCE</scope>
    <source>
        <strain evidence="5">SMQ-1335</strain>
    </source>
</reference>
<dbReference type="PROSITE" id="PS01124">
    <property type="entry name" value="HTH_ARAC_FAMILY_2"/>
    <property type="match status" value="1"/>
</dbReference>
<evidence type="ECO:0000313" key="9">
    <source>
        <dbReference type="EMBL" id="PCC41958.1"/>
    </source>
</evidence>
<organism evidence="5 15">
    <name type="scientific">Brevibacterium aurantiacum</name>
    <dbReference type="NCBI Taxonomy" id="273384"/>
    <lineage>
        <taxon>Bacteria</taxon>
        <taxon>Bacillati</taxon>
        <taxon>Actinomycetota</taxon>
        <taxon>Actinomycetes</taxon>
        <taxon>Micrococcales</taxon>
        <taxon>Brevibacteriaceae</taxon>
        <taxon>Brevibacterium</taxon>
    </lineage>
</organism>
<evidence type="ECO:0000313" key="20">
    <source>
        <dbReference type="Proteomes" id="UP000234289"/>
    </source>
</evidence>
<evidence type="ECO:0000313" key="19">
    <source>
        <dbReference type="Proteomes" id="UP000218620"/>
    </source>
</evidence>
<evidence type="ECO:0000313" key="5">
    <source>
        <dbReference type="EMBL" id="AOP55095.1"/>
    </source>
</evidence>
<dbReference type="Gene3D" id="3.40.50.880">
    <property type="match status" value="1"/>
</dbReference>
<evidence type="ECO:0000313" key="22">
    <source>
        <dbReference type="Proteomes" id="UP000282731"/>
    </source>
</evidence>
<dbReference type="Proteomes" id="UP000218377">
    <property type="component" value="Unassembled WGS sequence"/>
</dbReference>
<dbReference type="Proteomes" id="UP000234289">
    <property type="component" value="Unassembled WGS sequence"/>
</dbReference>
<gene>
    <name evidence="13" type="ORF">BAUR920_02334</name>
    <name evidence="12" type="ORF">BAURA86_00957</name>
    <name evidence="5" type="ORF">BLSMQ_3395</name>
    <name evidence="11" type="ORF">CIK62_03170</name>
    <name evidence="10" type="ORF">CIK64_07885</name>
    <name evidence="9" type="ORF">CIK65_15000</name>
    <name evidence="8" type="ORF">CIK79_05490</name>
    <name evidence="6" type="ORF">CXR23_18045</name>
    <name evidence="7" type="ORF">CXR27_17270</name>
    <name evidence="14" type="ORF">EB834_15005</name>
</gene>
<dbReference type="EMBL" id="NRGO01000004">
    <property type="protein sequence ID" value="PCC51520.1"/>
    <property type="molecule type" value="Genomic_DNA"/>
</dbReference>
<reference evidence="14 24" key="7">
    <citation type="submission" date="2018-10" db="EMBL/GenBank/DDBJ databases">
        <title>Brevibacterium genomes from Austrain hard cheese rinds.</title>
        <authorList>
            <person name="Anast J.M."/>
            <person name="Dzieciol M."/>
            <person name="Schultz D.L."/>
            <person name="Mann E."/>
            <person name="Wagner M."/>
            <person name="Schmitz-Esser S."/>
        </authorList>
    </citation>
    <scope>NUCLEOTIDE SEQUENCE [LARGE SCALE GENOMIC DNA]</scope>
    <source>
        <strain evidence="14 24">L261</strain>
    </source>
</reference>
<dbReference type="EMBL" id="FXZI01000002">
    <property type="protein sequence ID" value="SMX78406.1"/>
    <property type="molecule type" value="Genomic_DNA"/>
</dbReference>
<dbReference type="Proteomes" id="UP000094793">
    <property type="component" value="Chromosome"/>
</dbReference>
<proteinExistence type="predicted"/>
<evidence type="ECO:0000313" key="12">
    <source>
        <dbReference type="EMBL" id="SMX78406.1"/>
    </source>
</evidence>
<dbReference type="Pfam" id="PF01965">
    <property type="entry name" value="DJ-1_PfpI"/>
    <property type="match status" value="1"/>
</dbReference>
<dbReference type="Proteomes" id="UP000217564">
    <property type="component" value="Unassembled WGS sequence"/>
</dbReference>
<dbReference type="EMBL" id="FXZG01000013">
    <property type="protein sequence ID" value="SMX89135.1"/>
    <property type="molecule type" value="Genomic_DNA"/>
</dbReference>
<dbReference type="SMART" id="SM00342">
    <property type="entry name" value="HTH_ARAC"/>
    <property type="match status" value="1"/>
</dbReference>
<dbReference type="EMBL" id="NRGP01000011">
    <property type="protein sequence ID" value="PCC47013.1"/>
    <property type="molecule type" value="Genomic_DNA"/>
</dbReference>
<reference evidence="12 21" key="5">
    <citation type="submission" date="2017-03" db="EMBL/GenBank/DDBJ databases">
        <authorList>
            <person name="Afonso C.L."/>
            <person name="Miller P.J."/>
            <person name="Scott M.A."/>
            <person name="Spackman E."/>
            <person name="Goraichik I."/>
            <person name="Dimitrov K.M."/>
            <person name="Suarez D.L."/>
            <person name="Swayne D.E."/>
        </authorList>
    </citation>
    <scope>NUCLEOTIDE SEQUENCE [LARGE SCALE GENOMIC DNA]</scope>
    <source>
        <strain evidence="12">8</strain>
        <strain evidence="21">8(6)</strain>
        <strain evidence="13">CNRZ 920</strain>
    </source>
</reference>
<evidence type="ECO:0000313" key="17">
    <source>
        <dbReference type="Proteomes" id="UP000217720"/>
    </source>
</evidence>
<dbReference type="PANTHER" id="PTHR43130">
    <property type="entry name" value="ARAC-FAMILY TRANSCRIPTIONAL REGULATOR"/>
    <property type="match status" value="1"/>
</dbReference>
<dbReference type="PROSITE" id="PS00041">
    <property type="entry name" value="HTH_ARAC_FAMILY_1"/>
    <property type="match status" value="1"/>
</dbReference>
<dbReference type="EMBL" id="NRGX01000001">
    <property type="protein sequence ID" value="PCC17788.1"/>
    <property type="molecule type" value="Genomic_DNA"/>
</dbReference>
<accession>A0A1D7W808</accession>
<sequence length="345" mass="36697">MTDDSRTPLRRTPRSQPHRILVLALDGVSAIDLGVPVQVFGRGSNAVSATDSVHPSGILPGGTWPYSVEVCGAAAGVITGADGLSYSVDVGLDALESAETIIIPGATSVVDDEPSAAVVGALLSAFERGSRIAAISTGTFVLARTGLLAGRRATTHWSTAKELARRYPSIEVDENVLFIDEGELLTSAGAASAIDLCLHLIRRDHGVGLSNQVARRLVAAAYRSAGQAQYVPRSVPDPLGEVFADTREWALQHLGESLTLTDLAANAGVSVRTFSRRFVDDTGYTPMQWVLRARVDLARELLENSDLGIEQIADQVGLGTGANLRMHFQRILSTSPNEYRHTFSG</sequence>
<dbReference type="PANTHER" id="PTHR43130:SF3">
    <property type="entry name" value="HTH-TYPE TRANSCRIPTIONAL REGULATOR RV1931C"/>
    <property type="match status" value="1"/>
</dbReference>
<evidence type="ECO:0000313" key="16">
    <source>
        <dbReference type="Proteomes" id="UP000217564"/>
    </source>
</evidence>
<evidence type="ECO:0000313" key="24">
    <source>
        <dbReference type="Proteomes" id="UP000297736"/>
    </source>
</evidence>
<reference evidence="16 17" key="3">
    <citation type="journal article" date="2017" name="Elife">
        <title>Extensive horizontal gene transfer in cheese-associated bacteria.</title>
        <authorList>
            <person name="Bonham K.S."/>
            <person name="Wolfe B.E."/>
            <person name="Dutton R.J."/>
        </authorList>
    </citation>
    <scope>NUCLEOTIDE SEQUENCE [LARGE SCALE GENOMIC DNA]</scope>
    <source>
        <strain evidence="11 17">900_6</strain>
        <strain evidence="10 16">947_7</strain>
        <strain evidence="9 19">962_8</strain>
        <strain evidence="8 18">JB5</strain>
    </source>
</reference>
<dbReference type="GO" id="GO:0003700">
    <property type="term" value="F:DNA-binding transcription factor activity"/>
    <property type="evidence" value="ECO:0007669"/>
    <property type="project" value="InterPro"/>
</dbReference>
<evidence type="ECO:0000256" key="3">
    <source>
        <dbReference type="ARBA" id="ARBA00023163"/>
    </source>
</evidence>
<reference evidence="22 23" key="8">
    <citation type="submission" date="2019-01" db="EMBL/GenBank/DDBJ databases">
        <title>Comparative genomic analysis of Brevibacterium aurantiacum sheds light on its evolution and its adaptation to smear-ripened cheeses.</title>
        <authorList>
            <person name="Moineau S."/>
        </authorList>
    </citation>
    <scope>NUCLEOTIDE SEQUENCE [LARGE SCALE GENOMIC DNA]</scope>
    <source>
        <strain evidence="6 23">SMQ-1417</strain>
        <strain evidence="7 22">SMQ-1420</strain>
    </source>
</reference>
<dbReference type="Pfam" id="PF12833">
    <property type="entry name" value="HTH_18"/>
    <property type="match status" value="1"/>
</dbReference>
<dbReference type="EMBL" id="CP017150">
    <property type="protein sequence ID" value="AOP55095.1"/>
    <property type="molecule type" value="Genomic_DNA"/>
</dbReference>
<evidence type="ECO:0000313" key="14">
    <source>
        <dbReference type="EMBL" id="TGD37610.1"/>
    </source>
</evidence>
<accession>A0A2H1JNL7</accession>
<dbReference type="Proteomes" id="UP000297736">
    <property type="component" value="Unassembled WGS sequence"/>
</dbReference>
<dbReference type="EMBL" id="CP025334">
    <property type="protein sequence ID" value="AZT98542.1"/>
    <property type="molecule type" value="Genomic_DNA"/>
</dbReference>
<keyword evidence="2" id="KW-0238">DNA-binding</keyword>
<evidence type="ECO:0000313" key="18">
    <source>
        <dbReference type="Proteomes" id="UP000218377"/>
    </source>
</evidence>
<dbReference type="Gene3D" id="1.10.10.60">
    <property type="entry name" value="Homeodomain-like"/>
    <property type="match status" value="1"/>
</dbReference>
<dbReference type="InterPro" id="IPR029062">
    <property type="entry name" value="Class_I_gatase-like"/>
</dbReference>
<evidence type="ECO:0000313" key="8">
    <source>
        <dbReference type="EMBL" id="PCC17788.1"/>
    </source>
</evidence>